<keyword evidence="5" id="KW-1185">Reference proteome</keyword>
<dbReference type="InterPro" id="IPR003362">
    <property type="entry name" value="Bact_transf"/>
</dbReference>
<evidence type="ECO:0000313" key="5">
    <source>
        <dbReference type="Proteomes" id="UP000321057"/>
    </source>
</evidence>
<evidence type="ECO:0000313" key="4">
    <source>
        <dbReference type="EMBL" id="GEQ04221.1"/>
    </source>
</evidence>
<dbReference type="PANTHER" id="PTHR30576">
    <property type="entry name" value="COLANIC BIOSYNTHESIS UDP-GLUCOSE LIPID CARRIER TRANSFERASE"/>
    <property type="match status" value="1"/>
</dbReference>
<reference evidence="4 5" key="1">
    <citation type="submission" date="2019-07" db="EMBL/GenBank/DDBJ databases">
        <title>Whole genome shotgun sequence of Staphylococcus gallinarum NBRC 109767.</title>
        <authorList>
            <person name="Hosoyama A."/>
            <person name="Uohara A."/>
            <person name="Ohji S."/>
            <person name="Ichikawa N."/>
        </authorList>
    </citation>
    <scope>NUCLEOTIDE SEQUENCE [LARGE SCALE GENOMIC DNA]</scope>
    <source>
        <strain evidence="4 5">NBRC 109767</strain>
    </source>
</reference>
<keyword evidence="4" id="KW-0808">Transferase</keyword>
<sequence length="197" mass="22889">MLKRLFDFSVSLFGLILSAPILIISYFLIATKLGKPVLFRQIRPGKNEVPFEIFKFRTMTDEKDSHGELLPDDQRMTKLGAAIRKTSVDELPQLFNVLKGDLSLVGPRPLLMEYLPLYNEEQKKRHQVKPGITGWAQINGRNAITWEQKFKLDVWYVENQSFKLDMYILYKTVQNVLQKKDINATDHVTTEKFRGNL</sequence>
<gene>
    <name evidence="4" type="primary">epsL</name>
    <name evidence="4" type="ORF">SGA02_00490</name>
</gene>
<dbReference type="Pfam" id="PF02397">
    <property type="entry name" value="Bac_transf"/>
    <property type="match status" value="1"/>
</dbReference>
<protein>
    <submittedName>
        <fullName evidence="4">Sugar transferase EpsL</fullName>
    </submittedName>
</protein>
<dbReference type="PANTHER" id="PTHR30576:SF8">
    <property type="entry name" value="UNDECAPRENYL-PHOSPHATE GALACTOSE PHOSPHOTRANSFERASE"/>
    <property type="match status" value="1"/>
</dbReference>
<keyword evidence="2" id="KW-0812">Transmembrane</keyword>
<feature type="domain" description="Bacterial sugar transferase" evidence="3">
    <location>
        <begin position="3"/>
        <end position="178"/>
    </location>
</feature>
<dbReference type="GO" id="GO:0016740">
    <property type="term" value="F:transferase activity"/>
    <property type="evidence" value="ECO:0007669"/>
    <property type="project" value="UniProtKB-KW"/>
</dbReference>
<keyword evidence="2" id="KW-1133">Transmembrane helix</keyword>
<feature type="transmembrane region" description="Helical" evidence="2">
    <location>
        <begin position="12"/>
        <end position="30"/>
    </location>
</feature>
<evidence type="ECO:0000259" key="3">
    <source>
        <dbReference type="Pfam" id="PF02397"/>
    </source>
</evidence>
<comment type="caution">
    <text evidence="4">The sequence shown here is derived from an EMBL/GenBank/DDBJ whole genome shotgun (WGS) entry which is preliminary data.</text>
</comment>
<proteinExistence type="inferred from homology"/>
<dbReference type="Proteomes" id="UP000321057">
    <property type="component" value="Unassembled WGS sequence"/>
</dbReference>
<evidence type="ECO:0000256" key="2">
    <source>
        <dbReference type="SAM" id="Phobius"/>
    </source>
</evidence>
<evidence type="ECO:0000256" key="1">
    <source>
        <dbReference type="ARBA" id="ARBA00006464"/>
    </source>
</evidence>
<accession>A0ABQ0XY68</accession>
<name>A0ABQ0XY68_STAGA</name>
<dbReference type="RefSeq" id="WP_042737985.1">
    <property type="nucleotide sequence ID" value="NZ_BKAX01000001.1"/>
</dbReference>
<keyword evidence="2" id="KW-0472">Membrane</keyword>
<comment type="similarity">
    <text evidence="1">Belongs to the bacterial sugar transferase family.</text>
</comment>
<organism evidence="4 5">
    <name type="scientific">Staphylococcus gallinarum</name>
    <dbReference type="NCBI Taxonomy" id="1293"/>
    <lineage>
        <taxon>Bacteria</taxon>
        <taxon>Bacillati</taxon>
        <taxon>Bacillota</taxon>
        <taxon>Bacilli</taxon>
        <taxon>Bacillales</taxon>
        <taxon>Staphylococcaceae</taxon>
        <taxon>Staphylococcus</taxon>
    </lineage>
</organism>
<dbReference type="EMBL" id="BKAX01000001">
    <property type="protein sequence ID" value="GEQ04221.1"/>
    <property type="molecule type" value="Genomic_DNA"/>
</dbReference>